<evidence type="ECO:0000256" key="8">
    <source>
        <dbReference type="ARBA" id="ARBA00048679"/>
    </source>
</evidence>
<feature type="region of interest" description="Disordered" evidence="11">
    <location>
        <begin position="415"/>
        <end position="436"/>
    </location>
</feature>
<accession>G2QCE7</accession>
<evidence type="ECO:0000313" key="14">
    <source>
        <dbReference type="Proteomes" id="UP000007322"/>
    </source>
</evidence>
<dbReference type="GO" id="GO:0005524">
    <property type="term" value="F:ATP binding"/>
    <property type="evidence" value="ECO:0007669"/>
    <property type="project" value="UniProtKB-UniRule"/>
</dbReference>
<dbReference type="HOGENOM" id="CLU_000288_81_1_1"/>
<gene>
    <name evidence="13" type="ORF">MYCTH_2305224</name>
</gene>
<name>G2QCE7_THET4</name>
<feature type="binding site" evidence="9">
    <location>
        <position position="107"/>
    </location>
    <ligand>
        <name>ATP</name>
        <dbReference type="ChEBI" id="CHEBI:30616"/>
    </ligand>
</feature>
<reference evidence="13 14" key="1">
    <citation type="journal article" date="2011" name="Nat. Biotechnol.">
        <title>Comparative genomic analysis of the thermophilic biomass-degrading fungi Myceliophthora thermophila and Thielavia terrestris.</title>
        <authorList>
            <person name="Berka R.M."/>
            <person name="Grigoriev I.V."/>
            <person name="Otillar R."/>
            <person name="Salamov A."/>
            <person name="Grimwood J."/>
            <person name="Reid I."/>
            <person name="Ishmael N."/>
            <person name="John T."/>
            <person name="Darmond C."/>
            <person name="Moisan M.-C."/>
            <person name="Henrissat B."/>
            <person name="Coutinho P.M."/>
            <person name="Lombard V."/>
            <person name="Natvig D.O."/>
            <person name="Lindquist E."/>
            <person name="Schmutz J."/>
            <person name="Lucas S."/>
            <person name="Harris P."/>
            <person name="Powlowski J."/>
            <person name="Bellemare A."/>
            <person name="Taylor D."/>
            <person name="Butler G."/>
            <person name="de Vries R.P."/>
            <person name="Allijn I.E."/>
            <person name="van den Brink J."/>
            <person name="Ushinsky S."/>
            <person name="Storms R."/>
            <person name="Powell A.J."/>
            <person name="Paulsen I.T."/>
            <person name="Elbourne L.D.H."/>
            <person name="Baker S.E."/>
            <person name="Magnuson J."/>
            <person name="LaBoissiere S."/>
            <person name="Clutterbuck A.J."/>
            <person name="Martinez D."/>
            <person name="Wogulis M."/>
            <person name="de Leon A.L."/>
            <person name="Rey M.W."/>
            <person name="Tsang A."/>
        </authorList>
    </citation>
    <scope>NUCLEOTIDE SEQUENCE [LARGE SCALE GENOMIC DNA]</scope>
    <source>
        <strain evidence="14">ATCC 42464 / BCRC 31852 / DSM 1799</strain>
    </source>
</reference>
<dbReference type="AlphaFoldDB" id="G2QCE7"/>
<evidence type="ECO:0000256" key="5">
    <source>
        <dbReference type="ARBA" id="ARBA00022777"/>
    </source>
</evidence>
<dbReference type="PROSITE" id="PS00107">
    <property type="entry name" value="PROTEIN_KINASE_ATP"/>
    <property type="match status" value="1"/>
</dbReference>
<dbReference type="RefSeq" id="XP_003663368.1">
    <property type="nucleotide sequence ID" value="XM_003663320.1"/>
</dbReference>
<dbReference type="InParanoid" id="G2QCE7"/>
<protein>
    <recommendedName>
        <fullName evidence="1">non-specific serine/threonine protein kinase</fullName>
        <ecNumber evidence="1">2.7.11.1</ecNumber>
    </recommendedName>
</protein>
<dbReference type="SMART" id="SM00220">
    <property type="entry name" value="S_TKc"/>
    <property type="match status" value="1"/>
</dbReference>
<evidence type="ECO:0000256" key="10">
    <source>
        <dbReference type="RuleBase" id="RU000304"/>
    </source>
</evidence>
<dbReference type="EMBL" id="CP003004">
    <property type="protein sequence ID" value="AEO58123.1"/>
    <property type="molecule type" value="Genomic_DNA"/>
</dbReference>
<dbReference type="OMA" id="YEIDIWN"/>
<keyword evidence="4 9" id="KW-0547">Nucleotide-binding</keyword>
<dbReference type="KEGG" id="mtm:MYCTH_2305224"/>
<evidence type="ECO:0000256" key="11">
    <source>
        <dbReference type="SAM" id="MobiDB-lite"/>
    </source>
</evidence>
<dbReference type="GeneID" id="11509246"/>
<sequence>MVTTRLRSTAVKVVQSHLSPMLNSFLRSFRPVWQPLEFPTENITLVAPHQKIEEETIPDYLAARYYPVRIGDVIHNRYQVVGKLGYGTTSTVWLARDLSGRRHVALKLFILTSSLGEHLDDEINIYHRIADAATRGHPGRIAVRPLLDSFDVKGPDGQHRCLVHPPLWDSVLALLHRNPAQRLPTLVLAAVLKYLFRALDFLHTECHIVHTDIKADNIMFGIGATDPVFTTFEQHELNSPSPRKEVDGRFIYLTRELAVPQNLANPVLCDFGSAVLLDDGREHREDVQPDAYRAPEVILEAPWTYSIDIWNVGCMIWHVFEGGHLFSGRDPEHAAYRSRAHLAEMVALLGPPPPGLLARGNRSSQFFSSTGEFCAGIPLPAARSLEDRETTLRGEQEDRASFLRLMRKMLQWEPEKRSSAKELMEDEWLRKHTGGK</sequence>
<dbReference type="GO" id="GO:0004674">
    <property type="term" value="F:protein serine/threonine kinase activity"/>
    <property type="evidence" value="ECO:0007669"/>
    <property type="project" value="UniProtKB-KW"/>
</dbReference>
<dbReference type="OrthoDB" id="5979581at2759"/>
<evidence type="ECO:0000256" key="1">
    <source>
        <dbReference type="ARBA" id="ARBA00012513"/>
    </source>
</evidence>
<dbReference type="eggNOG" id="KOG1290">
    <property type="taxonomic scope" value="Eukaryota"/>
</dbReference>
<evidence type="ECO:0000313" key="13">
    <source>
        <dbReference type="EMBL" id="AEO58123.1"/>
    </source>
</evidence>
<keyword evidence="5" id="KW-0418">Kinase</keyword>
<evidence type="ECO:0000256" key="2">
    <source>
        <dbReference type="ARBA" id="ARBA00022527"/>
    </source>
</evidence>
<feature type="domain" description="Protein kinase" evidence="12">
    <location>
        <begin position="78"/>
        <end position="429"/>
    </location>
</feature>
<dbReference type="Gene3D" id="3.30.200.20">
    <property type="entry name" value="Phosphorylase Kinase, domain 1"/>
    <property type="match status" value="1"/>
</dbReference>
<keyword evidence="3" id="KW-0808">Transferase</keyword>
<evidence type="ECO:0000256" key="4">
    <source>
        <dbReference type="ARBA" id="ARBA00022741"/>
    </source>
</evidence>
<dbReference type="PANTHER" id="PTHR47634:SF9">
    <property type="entry name" value="PROTEIN KINASE DOMAIN-CONTAINING PROTEIN-RELATED"/>
    <property type="match status" value="1"/>
</dbReference>
<dbReference type="InterPro" id="IPR011009">
    <property type="entry name" value="Kinase-like_dom_sf"/>
</dbReference>
<dbReference type="Proteomes" id="UP000007322">
    <property type="component" value="Chromosome 3"/>
</dbReference>
<dbReference type="STRING" id="573729.G2QCE7"/>
<evidence type="ECO:0000256" key="3">
    <source>
        <dbReference type="ARBA" id="ARBA00022679"/>
    </source>
</evidence>
<dbReference type="InterPro" id="IPR008271">
    <property type="entry name" value="Ser/Thr_kinase_AS"/>
</dbReference>
<evidence type="ECO:0000259" key="12">
    <source>
        <dbReference type="PROSITE" id="PS50011"/>
    </source>
</evidence>
<dbReference type="Gene3D" id="1.10.510.10">
    <property type="entry name" value="Transferase(Phosphotransferase) domain 1"/>
    <property type="match status" value="1"/>
</dbReference>
<dbReference type="VEuPathDB" id="FungiDB:MYCTH_2305224"/>
<dbReference type="GO" id="GO:0050684">
    <property type="term" value="P:regulation of mRNA processing"/>
    <property type="evidence" value="ECO:0007669"/>
    <property type="project" value="TreeGrafter"/>
</dbReference>
<evidence type="ECO:0000256" key="6">
    <source>
        <dbReference type="ARBA" id="ARBA00022840"/>
    </source>
</evidence>
<keyword evidence="2 10" id="KW-0723">Serine/threonine-protein kinase</keyword>
<dbReference type="GO" id="GO:0000245">
    <property type="term" value="P:spliceosomal complex assembly"/>
    <property type="evidence" value="ECO:0007669"/>
    <property type="project" value="TreeGrafter"/>
</dbReference>
<dbReference type="Pfam" id="PF00069">
    <property type="entry name" value="Pkinase"/>
    <property type="match status" value="2"/>
</dbReference>
<evidence type="ECO:0000256" key="9">
    <source>
        <dbReference type="PROSITE-ProRule" id="PRU10141"/>
    </source>
</evidence>
<dbReference type="PROSITE" id="PS00108">
    <property type="entry name" value="PROTEIN_KINASE_ST"/>
    <property type="match status" value="1"/>
</dbReference>
<comment type="similarity">
    <text evidence="10">Belongs to the protein kinase superfamily.</text>
</comment>
<evidence type="ECO:0000256" key="7">
    <source>
        <dbReference type="ARBA" id="ARBA00047899"/>
    </source>
</evidence>
<feature type="compositionally biased region" description="Basic and acidic residues" evidence="11">
    <location>
        <begin position="415"/>
        <end position="430"/>
    </location>
</feature>
<dbReference type="EC" id="2.7.11.1" evidence="1"/>
<comment type="catalytic activity">
    <reaction evidence="7">
        <text>L-threonyl-[protein] + ATP = O-phospho-L-threonyl-[protein] + ADP + H(+)</text>
        <dbReference type="Rhea" id="RHEA:46608"/>
        <dbReference type="Rhea" id="RHEA-COMP:11060"/>
        <dbReference type="Rhea" id="RHEA-COMP:11605"/>
        <dbReference type="ChEBI" id="CHEBI:15378"/>
        <dbReference type="ChEBI" id="CHEBI:30013"/>
        <dbReference type="ChEBI" id="CHEBI:30616"/>
        <dbReference type="ChEBI" id="CHEBI:61977"/>
        <dbReference type="ChEBI" id="CHEBI:456216"/>
        <dbReference type="EC" id="2.7.11.1"/>
    </reaction>
</comment>
<comment type="catalytic activity">
    <reaction evidence="8">
        <text>L-seryl-[protein] + ATP = O-phospho-L-seryl-[protein] + ADP + H(+)</text>
        <dbReference type="Rhea" id="RHEA:17989"/>
        <dbReference type="Rhea" id="RHEA-COMP:9863"/>
        <dbReference type="Rhea" id="RHEA-COMP:11604"/>
        <dbReference type="ChEBI" id="CHEBI:15378"/>
        <dbReference type="ChEBI" id="CHEBI:29999"/>
        <dbReference type="ChEBI" id="CHEBI:30616"/>
        <dbReference type="ChEBI" id="CHEBI:83421"/>
        <dbReference type="ChEBI" id="CHEBI:456216"/>
        <dbReference type="EC" id="2.7.11.1"/>
    </reaction>
</comment>
<dbReference type="PANTHER" id="PTHR47634">
    <property type="entry name" value="PROTEIN KINASE DOMAIN-CONTAINING PROTEIN-RELATED"/>
    <property type="match status" value="1"/>
</dbReference>
<dbReference type="InterPro" id="IPR000719">
    <property type="entry name" value="Prot_kinase_dom"/>
</dbReference>
<dbReference type="PROSITE" id="PS50011">
    <property type="entry name" value="PROTEIN_KINASE_DOM"/>
    <property type="match status" value="1"/>
</dbReference>
<dbReference type="InterPro" id="IPR017441">
    <property type="entry name" value="Protein_kinase_ATP_BS"/>
</dbReference>
<organism evidence="13 14">
    <name type="scientific">Thermothelomyces thermophilus (strain ATCC 42464 / BCRC 31852 / DSM 1799)</name>
    <name type="common">Sporotrichum thermophile</name>
    <dbReference type="NCBI Taxonomy" id="573729"/>
    <lineage>
        <taxon>Eukaryota</taxon>
        <taxon>Fungi</taxon>
        <taxon>Dikarya</taxon>
        <taxon>Ascomycota</taxon>
        <taxon>Pezizomycotina</taxon>
        <taxon>Sordariomycetes</taxon>
        <taxon>Sordariomycetidae</taxon>
        <taxon>Sordariales</taxon>
        <taxon>Chaetomiaceae</taxon>
        <taxon>Thermothelomyces</taxon>
    </lineage>
</organism>
<dbReference type="InterPro" id="IPR051334">
    <property type="entry name" value="SRPK"/>
</dbReference>
<proteinExistence type="inferred from homology"/>
<keyword evidence="14" id="KW-1185">Reference proteome</keyword>
<keyword evidence="6 9" id="KW-0067">ATP-binding</keyword>
<dbReference type="SUPFAM" id="SSF56112">
    <property type="entry name" value="Protein kinase-like (PK-like)"/>
    <property type="match status" value="1"/>
</dbReference>